<sequence>MGGSFEGAIVQNKWAVRRYHLGFAFLIDPPMKRPHRAANRAVARSPHLAGANGICRRPPIREVTALRCEDGATEKNNITERLTDVNSGQKVELQPAAKPAHDDKQGGGTCHCRPARHRHPKGEMFTCCYLTDWSAADAAAAAAPVAVAPPAVLGEYKSSCGPASVIVGTSYYSTPYSSNSKRRPHFHSMYTAKSNGEEARVNHFLFTLANDEALPQS</sequence>
<proteinExistence type="predicted"/>
<organism evidence="1 2">
    <name type="scientific">Echinococcus canadensis</name>
    <dbReference type="NCBI Taxonomy" id="519352"/>
    <lineage>
        <taxon>Eukaryota</taxon>
        <taxon>Metazoa</taxon>
        <taxon>Spiralia</taxon>
        <taxon>Lophotrochozoa</taxon>
        <taxon>Platyhelminthes</taxon>
        <taxon>Cestoda</taxon>
        <taxon>Eucestoda</taxon>
        <taxon>Cyclophyllidea</taxon>
        <taxon>Taeniidae</taxon>
        <taxon>Echinococcus</taxon>
        <taxon>Echinococcus canadensis group</taxon>
    </lineage>
</organism>
<dbReference type="AlphaFoldDB" id="A0A915EVH1"/>
<keyword evidence="1" id="KW-1185">Reference proteome</keyword>
<name>A0A915EVH1_9CEST</name>
<reference evidence="2" key="1">
    <citation type="submission" date="2022-11" db="UniProtKB">
        <authorList>
            <consortium name="WormBaseParasite"/>
        </authorList>
    </citation>
    <scope>IDENTIFICATION</scope>
</reference>
<dbReference type="Proteomes" id="UP000887562">
    <property type="component" value="Unplaced"/>
</dbReference>
<dbReference type="WBParaSite" id="maker-E.canG7_contigs_2196-snap-gene-0.19-mRNA-1">
    <property type="protein sequence ID" value="maker-E.canG7_contigs_2196-snap-gene-0.19-mRNA-1"/>
    <property type="gene ID" value="EcG7_06517"/>
</dbReference>
<protein>
    <submittedName>
        <fullName evidence="2">Uncharacterized protein</fullName>
    </submittedName>
</protein>
<accession>A0A915EVH1</accession>
<evidence type="ECO:0000313" key="2">
    <source>
        <dbReference type="WBParaSite" id="maker-E.canG7_contigs_2196-snap-gene-0.19-mRNA-1"/>
    </source>
</evidence>
<evidence type="ECO:0000313" key="1">
    <source>
        <dbReference type="Proteomes" id="UP000887562"/>
    </source>
</evidence>